<evidence type="ECO:0000256" key="1">
    <source>
        <dbReference type="ARBA" id="ARBA00004496"/>
    </source>
</evidence>
<evidence type="ECO:0000256" key="9">
    <source>
        <dbReference type="ARBA" id="ARBA00061210"/>
    </source>
</evidence>
<evidence type="ECO:0000256" key="10">
    <source>
        <dbReference type="ARBA" id="ARBA00066503"/>
    </source>
</evidence>
<dbReference type="EMBL" id="FMJC01000002">
    <property type="protein sequence ID" value="SCM72593.1"/>
    <property type="molecule type" value="Genomic_DNA"/>
</dbReference>
<dbReference type="SUPFAM" id="SSF111337">
    <property type="entry name" value="QueA-like"/>
    <property type="match status" value="1"/>
</dbReference>
<evidence type="ECO:0000256" key="2">
    <source>
        <dbReference type="ARBA" id="ARBA00004691"/>
    </source>
</evidence>
<accession>A0A212L4V1</accession>
<keyword evidence="14" id="KW-0328">Glycosyltransferase</keyword>
<evidence type="ECO:0000256" key="6">
    <source>
        <dbReference type="ARBA" id="ARBA00022691"/>
    </source>
</evidence>
<dbReference type="UniPathway" id="UPA00392"/>
<proteinExistence type="inferred from homology"/>
<keyword evidence="5 13" id="KW-0808">Transferase</keyword>
<dbReference type="InterPro" id="IPR042119">
    <property type="entry name" value="QueA_dom2"/>
</dbReference>
<comment type="subcellular location">
    <subcellularLocation>
        <location evidence="1 13">Cytoplasm</location>
    </subcellularLocation>
</comment>
<comment type="subunit">
    <text evidence="3 13">Monomer.</text>
</comment>
<comment type="similarity">
    <text evidence="9 13">Belongs to the QueA family.</text>
</comment>
<dbReference type="GO" id="GO:0008616">
    <property type="term" value="P:tRNA queuosine(34) biosynthetic process"/>
    <property type="evidence" value="ECO:0007669"/>
    <property type="project" value="UniProtKB-UniRule"/>
</dbReference>
<evidence type="ECO:0000256" key="5">
    <source>
        <dbReference type="ARBA" id="ARBA00022679"/>
    </source>
</evidence>
<evidence type="ECO:0000256" key="4">
    <source>
        <dbReference type="ARBA" id="ARBA00022490"/>
    </source>
</evidence>
<evidence type="ECO:0000256" key="11">
    <source>
        <dbReference type="ARBA" id="ARBA00069325"/>
    </source>
</evidence>
<organism evidence="14">
    <name type="scientific">uncultured Desulfovibrio sp</name>
    <dbReference type="NCBI Taxonomy" id="167968"/>
    <lineage>
        <taxon>Bacteria</taxon>
        <taxon>Pseudomonadati</taxon>
        <taxon>Thermodesulfobacteriota</taxon>
        <taxon>Desulfovibrionia</taxon>
        <taxon>Desulfovibrionales</taxon>
        <taxon>Desulfovibrionaceae</taxon>
        <taxon>Desulfovibrio</taxon>
        <taxon>environmental samples</taxon>
    </lineage>
</organism>
<dbReference type="InterPro" id="IPR003699">
    <property type="entry name" value="QueA"/>
</dbReference>
<keyword evidence="4 13" id="KW-0963">Cytoplasm</keyword>
<keyword evidence="6 13" id="KW-0949">S-adenosyl-L-methionine</keyword>
<comment type="function">
    <text evidence="13">Transfers and isomerizes the ribose moiety from AdoMet to the 7-aminomethyl group of 7-deazaguanine (preQ1-tRNA) to give epoxyqueuosine (oQ-tRNA).</text>
</comment>
<keyword evidence="7 13" id="KW-0671">Queuosine biosynthesis</keyword>
<dbReference type="RefSeq" id="WP_179980285.1">
    <property type="nucleotide sequence ID" value="NZ_LT608333.1"/>
</dbReference>
<evidence type="ECO:0000256" key="8">
    <source>
        <dbReference type="ARBA" id="ARBA00052751"/>
    </source>
</evidence>
<dbReference type="EC" id="2.4.99.17" evidence="10 13"/>
<dbReference type="NCBIfam" id="NF001140">
    <property type="entry name" value="PRK00147.1"/>
    <property type="match status" value="1"/>
</dbReference>
<dbReference type="FunFam" id="3.40.1780.10:FF:000001">
    <property type="entry name" value="S-adenosylmethionine:tRNA ribosyltransferase-isomerase"/>
    <property type="match status" value="1"/>
</dbReference>
<comment type="catalytic activity">
    <reaction evidence="8 13">
        <text>7-aminomethyl-7-carbaguanosine(34) in tRNA + S-adenosyl-L-methionine = epoxyqueuosine(34) in tRNA + adenine + L-methionine + 2 H(+)</text>
        <dbReference type="Rhea" id="RHEA:32155"/>
        <dbReference type="Rhea" id="RHEA-COMP:10342"/>
        <dbReference type="Rhea" id="RHEA-COMP:18582"/>
        <dbReference type="ChEBI" id="CHEBI:15378"/>
        <dbReference type="ChEBI" id="CHEBI:16708"/>
        <dbReference type="ChEBI" id="CHEBI:57844"/>
        <dbReference type="ChEBI" id="CHEBI:59789"/>
        <dbReference type="ChEBI" id="CHEBI:82833"/>
        <dbReference type="ChEBI" id="CHEBI:194443"/>
        <dbReference type="EC" id="2.4.99.17"/>
    </reaction>
</comment>
<evidence type="ECO:0000313" key="14">
    <source>
        <dbReference type="EMBL" id="SCM72593.1"/>
    </source>
</evidence>
<dbReference type="InterPro" id="IPR036100">
    <property type="entry name" value="QueA_sf"/>
</dbReference>
<dbReference type="Gene3D" id="2.40.10.240">
    <property type="entry name" value="QueA-like"/>
    <property type="match status" value="1"/>
</dbReference>
<dbReference type="Pfam" id="PF02547">
    <property type="entry name" value="Queuosine_synth"/>
    <property type="match status" value="1"/>
</dbReference>
<evidence type="ECO:0000256" key="13">
    <source>
        <dbReference type="HAMAP-Rule" id="MF_00113"/>
    </source>
</evidence>
<dbReference type="HAMAP" id="MF_00113">
    <property type="entry name" value="QueA"/>
    <property type="match status" value="1"/>
</dbReference>
<evidence type="ECO:0000256" key="12">
    <source>
        <dbReference type="ARBA" id="ARBA00076160"/>
    </source>
</evidence>
<dbReference type="GO" id="GO:0005737">
    <property type="term" value="C:cytoplasm"/>
    <property type="evidence" value="ECO:0007669"/>
    <property type="project" value="UniProtKB-SubCell"/>
</dbReference>
<comment type="pathway">
    <text evidence="2 13">tRNA modification; tRNA-queuosine biosynthesis.</text>
</comment>
<dbReference type="GO" id="GO:0051075">
    <property type="term" value="F:S-adenosylmethionine:tRNA ribosyltransferase-isomerase activity"/>
    <property type="evidence" value="ECO:0007669"/>
    <property type="project" value="UniProtKB-EC"/>
</dbReference>
<dbReference type="PANTHER" id="PTHR30307:SF0">
    <property type="entry name" value="S-ADENOSYLMETHIONINE:TRNA RIBOSYLTRANSFERASE-ISOMERASE"/>
    <property type="match status" value="1"/>
</dbReference>
<dbReference type="InterPro" id="IPR042118">
    <property type="entry name" value="QueA_dom1"/>
</dbReference>
<name>A0A212L4V1_9BACT</name>
<gene>
    <name evidence="13 14" type="primary">queA</name>
    <name evidence="14" type="ORF">KL86DES1_20719</name>
</gene>
<sequence>MHIEEADFLLENYNFDLPQEQIAQFPPEERGSSRLLVMPRTGALDLHHKMFSDLPDCLPEGALLIANNSRVLQARLLGTRSTGGKVEFLLLTPLPLVVERAKADKSGGFFAEAEGLVRSGGSIREGETFEFGAGIGVTVLASGPFGQRRVRLGWKGDLAAAFAATGHIPLPPYIRRPDGEEDLSRYQTVYARQDKTGSVAAPTAGLHFTPPLREKLAERGFQWAEVTLYVGYGTFSPVRTPDIRSHRMHREYVEVPESTALAIAEARAQKRPVIAVGTTSLRTLEGVAELCGRVQAYTGWTDIFLYPGRPFRVVEGLVTNFHLPESSLLMLVAAFAGRKRMLDAYAEAIAKGYRFFSYGDAMLIR</sequence>
<keyword evidence="14" id="KW-0413">Isomerase</keyword>
<protein>
    <recommendedName>
        <fullName evidence="11 13">S-adenosylmethionine:tRNA ribosyltransferase-isomerase</fullName>
        <ecNumber evidence="10 13">2.4.99.17</ecNumber>
    </recommendedName>
    <alternativeName>
        <fullName evidence="12 13">Queuosine biosynthesis protein QueA</fullName>
    </alternativeName>
</protein>
<dbReference type="NCBIfam" id="TIGR00113">
    <property type="entry name" value="queA"/>
    <property type="match status" value="1"/>
</dbReference>
<dbReference type="AlphaFoldDB" id="A0A212L4V1"/>
<evidence type="ECO:0000256" key="7">
    <source>
        <dbReference type="ARBA" id="ARBA00022785"/>
    </source>
</evidence>
<reference evidence="14" key="1">
    <citation type="submission" date="2016-08" db="EMBL/GenBank/DDBJ databases">
        <authorList>
            <person name="Seilhamer J.J."/>
        </authorList>
    </citation>
    <scope>NUCLEOTIDE SEQUENCE</scope>
    <source>
        <strain evidence="14">86-1</strain>
    </source>
</reference>
<evidence type="ECO:0000256" key="3">
    <source>
        <dbReference type="ARBA" id="ARBA00011245"/>
    </source>
</evidence>
<dbReference type="Gene3D" id="3.40.1780.10">
    <property type="entry name" value="QueA-like"/>
    <property type="match status" value="1"/>
</dbReference>
<dbReference type="PANTHER" id="PTHR30307">
    <property type="entry name" value="S-ADENOSYLMETHIONINE:TRNA RIBOSYLTRANSFERASE-ISOMERASE"/>
    <property type="match status" value="1"/>
</dbReference>